<dbReference type="Gene3D" id="2.60.15.10">
    <property type="entry name" value="F0F1 ATP synthase delta/epsilon subunit, N-terminal"/>
    <property type="match status" value="1"/>
</dbReference>
<dbReference type="InterPro" id="IPR036771">
    <property type="entry name" value="ATPsynth_dsu/esu_N"/>
</dbReference>
<gene>
    <name evidence="9" type="ORF">K8V47_09055</name>
</gene>
<dbReference type="GO" id="GO:0046933">
    <property type="term" value="F:proton-transporting ATP synthase activity, rotational mechanism"/>
    <property type="evidence" value="ECO:0007669"/>
    <property type="project" value="InterPro"/>
</dbReference>
<protein>
    <submittedName>
        <fullName evidence="9">F0F1 ATP synthase subunit epsilon</fullName>
    </submittedName>
</protein>
<dbReference type="Pfam" id="PF02823">
    <property type="entry name" value="ATP-synt_DE_N"/>
    <property type="match status" value="1"/>
</dbReference>
<organism evidence="9 10">
    <name type="scientific">Candidatus Amulumruptor caecigallinarius</name>
    <dbReference type="NCBI Taxonomy" id="2109911"/>
    <lineage>
        <taxon>Bacteria</taxon>
        <taxon>Pseudomonadati</taxon>
        <taxon>Bacteroidota</taxon>
        <taxon>Bacteroidia</taxon>
        <taxon>Bacteroidales</taxon>
        <taxon>Muribaculaceae</taxon>
        <taxon>Candidatus Amulumruptor</taxon>
    </lineage>
</organism>
<dbReference type="InterPro" id="IPR001469">
    <property type="entry name" value="ATP_synth_F1_dsu/esu"/>
</dbReference>
<reference evidence="9" key="2">
    <citation type="submission" date="2021-09" db="EMBL/GenBank/DDBJ databases">
        <authorList>
            <person name="Gilroy R."/>
        </authorList>
    </citation>
    <scope>NUCLEOTIDE SEQUENCE</scope>
    <source>
        <strain evidence="9">4100</strain>
    </source>
</reference>
<proteinExistence type="inferred from homology"/>
<evidence type="ECO:0000256" key="5">
    <source>
        <dbReference type="ARBA" id="ARBA00023065"/>
    </source>
</evidence>
<feature type="domain" description="ATP synthase F1 complex delta/epsilon subunit N-terminal" evidence="8">
    <location>
        <begin position="1"/>
        <end position="76"/>
    </location>
</feature>
<reference evidence="9" key="1">
    <citation type="journal article" date="2021" name="PeerJ">
        <title>Extensive microbial diversity within the chicken gut microbiome revealed by metagenomics and culture.</title>
        <authorList>
            <person name="Gilroy R."/>
            <person name="Ravi A."/>
            <person name="Getino M."/>
            <person name="Pursley I."/>
            <person name="Horton D.L."/>
            <person name="Alikhan N.F."/>
            <person name="Baker D."/>
            <person name="Gharbi K."/>
            <person name="Hall N."/>
            <person name="Watson M."/>
            <person name="Adriaenssens E.M."/>
            <person name="Foster-Nyarko E."/>
            <person name="Jarju S."/>
            <person name="Secka A."/>
            <person name="Antonio M."/>
            <person name="Oren A."/>
            <person name="Chaudhuri R.R."/>
            <person name="La Ragione R."/>
            <person name="Hildebrand F."/>
            <person name="Pallen M.J."/>
        </authorList>
    </citation>
    <scope>NUCLEOTIDE SEQUENCE</scope>
    <source>
        <strain evidence="9">4100</strain>
    </source>
</reference>
<keyword evidence="4" id="KW-0813">Transport</keyword>
<name>A0A921E9U4_9BACT</name>
<keyword evidence="5" id="KW-0406">Ion transport</keyword>
<dbReference type="EMBL" id="DYXT01000047">
    <property type="protein sequence ID" value="HJE39889.1"/>
    <property type="molecule type" value="Genomic_DNA"/>
</dbReference>
<dbReference type="AlphaFoldDB" id="A0A921E9U4"/>
<evidence type="ECO:0000313" key="9">
    <source>
        <dbReference type="EMBL" id="HJE39889.1"/>
    </source>
</evidence>
<dbReference type="GO" id="GO:0045259">
    <property type="term" value="C:proton-transporting ATP synthase complex"/>
    <property type="evidence" value="ECO:0007669"/>
    <property type="project" value="UniProtKB-KW"/>
</dbReference>
<sequence length="77" mass="8023">MTLKIISTEDILFEGEVTAVHLPGQAGRFTVLRNHATLIAALAAGTVGYEGPDGHGELPIQGGMADIDSNVISVCVY</sequence>
<evidence type="ECO:0000256" key="6">
    <source>
        <dbReference type="ARBA" id="ARBA00023136"/>
    </source>
</evidence>
<accession>A0A921E9U4</accession>
<dbReference type="GO" id="GO:0012505">
    <property type="term" value="C:endomembrane system"/>
    <property type="evidence" value="ECO:0007669"/>
    <property type="project" value="UniProtKB-SubCell"/>
</dbReference>
<comment type="subcellular location">
    <subcellularLocation>
        <location evidence="2">Endomembrane system</location>
        <topology evidence="2">Peripheral membrane protein</topology>
    </subcellularLocation>
</comment>
<evidence type="ECO:0000256" key="4">
    <source>
        <dbReference type="ARBA" id="ARBA00022448"/>
    </source>
</evidence>
<evidence type="ECO:0000256" key="7">
    <source>
        <dbReference type="ARBA" id="ARBA00023196"/>
    </source>
</evidence>
<keyword evidence="6" id="KW-0472">Membrane</keyword>
<comment type="caution">
    <text evidence="9">The sequence shown here is derived from an EMBL/GenBank/DDBJ whole genome shotgun (WGS) entry which is preliminary data.</text>
</comment>
<dbReference type="Proteomes" id="UP000711407">
    <property type="component" value="Unassembled WGS sequence"/>
</dbReference>
<dbReference type="SUPFAM" id="SSF51344">
    <property type="entry name" value="Epsilon subunit of F1F0-ATP synthase N-terminal domain"/>
    <property type="match status" value="1"/>
</dbReference>
<evidence type="ECO:0000256" key="2">
    <source>
        <dbReference type="ARBA" id="ARBA00004184"/>
    </source>
</evidence>
<evidence type="ECO:0000256" key="1">
    <source>
        <dbReference type="ARBA" id="ARBA00003543"/>
    </source>
</evidence>
<evidence type="ECO:0000259" key="8">
    <source>
        <dbReference type="Pfam" id="PF02823"/>
    </source>
</evidence>
<keyword evidence="7" id="KW-0066">ATP synthesis</keyword>
<dbReference type="InterPro" id="IPR020546">
    <property type="entry name" value="ATP_synth_F1_dsu/esu_N"/>
</dbReference>
<comment type="similarity">
    <text evidence="3">Belongs to the ATPase epsilon chain family.</text>
</comment>
<dbReference type="CDD" id="cd12152">
    <property type="entry name" value="F1-ATPase_delta"/>
    <property type="match status" value="1"/>
</dbReference>
<keyword evidence="7" id="KW-0139">CF(1)</keyword>
<comment type="function">
    <text evidence="1">Produces ATP from ADP in the presence of a proton gradient across the membrane.</text>
</comment>
<evidence type="ECO:0000256" key="3">
    <source>
        <dbReference type="ARBA" id="ARBA00005712"/>
    </source>
</evidence>
<evidence type="ECO:0000313" key="10">
    <source>
        <dbReference type="Proteomes" id="UP000711407"/>
    </source>
</evidence>